<dbReference type="EMBL" id="CP001298">
    <property type="protein sequence ID" value="ACK82540.1"/>
    <property type="molecule type" value="Genomic_DNA"/>
</dbReference>
<evidence type="ECO:0000313" key="2">
    <source>
        <dbReference type="Proteomes" id="UP000002385"/>
    </source>
</evidence>
<accession>B7KTL3</accession>
<proteinExistence type="predicted"/>
<sequence length="270" mass="27942">MLLTDLSPSPSKLCKLLSDREEPCLSDHHALDAFAPLLNWRLLKGSHAFPGPDGGTCINEAAMVAAGLPYRAITASEDCPPCFSRPLAAYALGLNDAMPEAERQGLMAFVLRLSGSADAPTVEAARTAFLALESARRILPPLLDAAGLPALAARCETASDAGAARVALRAAEMQGGALSHAAAGRHAWIAGARASAVSRTATAALRAFDDPRSAAEVAEGAAPFADGTWPIALGLLDAALRIGRQAPEIDLPSARERLEAARASVHAKSN</sequence>
<name>B7KTL3_METC4</name>
<organism evidence="1 2">
    <name type="scientific">Methylorubrum extorquens (strain CM4 / NCIMB 13688)</name>
    <name type="common">Methylobacterium extorquens</name>
    <dbReference type="NCBI Taxonomy" id="440085"/>
    <lineage>
        <taxon>Bacteria</taxon>
        <taxon>Pseudomonadati</taxon>
        <taxon>Pseudomonadota</taxon>
        <taxon>Alphaproteobacteria</taxon>
        <taxon>Hyphomicrobiales</taxon>
        <taxon>Methylobacteriaceae</taxon>
        <taxon>Methylorubrum</taxon>
    </lineage>
</organism>
<gene>
    <name evidence="1" type="ordered locus">Mchl_1677</name>
</gene>
<dbReference type="KEGG" id="mch:Mchl_1677"/>
<reference evidence="1 2" key="2">
    <citation type="journal article" date="2012" name="J. Bacteriol.">
        <title>Complete genome sequences of six strains of the genus Methylobacterium.</title>
        <authorList>
            <person name="Marx C.J."/>
            <person name="Bringel F."/>
            <person name="Chistoserdova L."/>
            <person name="Moulin L."/>
            <person name="Farhan Ul Haque M."/>
            <person name="Fleischman D.E."/>
            <person name="Gruffaz C."/>
            <person name="Jourand P."/>
            <person name="Knief C."/>
            <person name="Lee M.C."/>
            <person name="Muller E.E."/>
            <person name="Nadalig T."/>
            <person name="Peyraud R."/>
            <person name="Roselli S."/>
            <person name="Russ L."/>
            <person name="Goodwin L.A."/>
            <person name="Ivanova N."/>
            <person name="Kyrpides N."/>
            <person name="Lajus A."/>
            <person name="Land M.L."/>
            <person name="Medigue C."/>
            <person name="Mikhailova N."/>
            <person name="Nolan M."/>
            <person name="Woyke T."/>
            <person name="Stolyar S."/>
            <person name="Vorholt J.A."/>
            <person name="Vuilleumier S."/>
        </authorList>
    </citation>
    <scope>NUCLEOTIDE SEQUENCE [LARGE SCALE GENOMIC DNA]</scope>
    <source>
        <strain evidence="2">CM4 / NCIMB 13688</strain>
    </source>
</reference>
<reference evidence="2" key="1">
    <citation type="submission" date="2008-12" db="EMBL/GenBank/DDBJ databases">
        <title>Complete sequence of chromosome of Methylobacterium chloromethanicum CM4.</title>
        <authorList>
            <consortium name="US DOE Joint Genome Institute"/>
            <person name="Lucas S."/>
            <person name="Copeland A."/>
            <person name="Lapidus A."/>
            <person name="Glavina del Rio T."/>
            <person name="Dalin E."/>
            <person name="Tice H."/>
            <person name="Bruce D."/>
            <person name="Goodwin L."/>
            <person name="Pitluck S."/>
            <person name="Chertkov O."/>
            <person name="Brettin T."/>
            <person name="Detter J.C."/>
            <person name="Han C."/>
            <person name="Larimer F."/>
            <person name="Land M."/>
            <person name="Hauser L."/>
            <person name="Kyrpides N."/>
            <person name="Mikhailova N."/>
            <person name="Marx C."/>
            <person name="Richardson P."/>
        </authorList>
    </citation>
    <scope>NUCLEOTIDE SEQUENCE [LARGE SCALE GENOMIC DNA]</scope>
    <source>
        <strain evidence="2">CM4 / NCIMB 13688</strain>
    </source>
</reference>
<evidence type="ECO:0000313" key="1">
    <source>
        <dbReference type="EMBL" id="ACK82540.1"/>
    </source>
</evidence>
<protein>
    <submittedName>
        <fullName evidence="1">Uncharacterized protein</fullName>
    </submittedName>
</protein>
<dbReference type="HOGENOM" id="CLU_1150816_0_0_5"/>
<dbReference type="AlphaFoldDB" id="B7KTL3"/>
<dbReference type="Proteomes" id="UP000002385">
    <property type="component" value="Chromosome"/>
</dbReference>